<comment type="similarity">
    <text evidence="1 3">Belongs to the type-B carboxylesterase/lipase family.</text>
</comment>
<name>A0A167YG81_CORFA</name>
<dbReference type="GeneID" id="30020416"/>
<dbReference type="AlphaFoldDB" id="A0A167YG81"/>
<protein>
    <recommendedName>
        <fullName evidence="3">Carboxylic ester hydrolase</fullName>
        <ecNumber evidence="3">3.1.1.-</ecNumber>
    </recommendedName>
</protein>
<dbReference type="InterPro" id="IPR029058">
    <property type="entry name" value="AB_hydrolase_fold"/>
</dbReference>
<dbReference type="InterPro" id="IPR019826">
    <property type="entry name" value="Carboxylesterase_B_AS"/>
</dbReference>
<gene>
    <name evidence="5" type="ORF">ISF_04124</name>
</gene>
<dbReference type="Pfam" id="PF00135">
    <property type="entry name" value="COesterase"/>
    <property type="match status" value="1"/>
</dbReference>
<keyword evidence="6" id="KW-1185">Reference proteome</keyword>
<dbReference type="SUPFAM" id="SSF53474">
    <property type="entry name" value="alpha/beta-Hydrolases"/>
    <property type="match status" value="1"/>
</dbReference>
<dbReference type="Proteomes" id="UP000076744">
    <property type="component" value="Unassembled WGS sequence"/>
</dbReference>
<dbReference type="STRING" id="1081104.A0A167YG81"/>
<reference evidence="5 6" key="1">
    <citation type="journal article" date="2016" name="Genome Biol. Evol.">
        <title>Divergent and convergent evolution of fungal pathogenicity.</title>
        <authorList>
            <person name="Shang Y."/>
            <person name="Xiao G."/>
            <person name="Zheng P."/>
            <person name="Cen K."/>
            <person name="Zhan S."/>
            <person name="Wang C."/>
        </authorList>
    </citation>
    <scope>NUCLEOTIDE SEQUENCE [LARGE SCALE GENOMIC DNA]</scope>
    <source>
        <strain evidence="5 6">ARSEF 2679</strain>
    </source>
</reference>
<feature type="domain" description="Carboxylesterase type B" evidence="4">
    <location>
        <begin position="24"/>
        <end position="313"/>
    </location>
</feature>
<evidence type="ECO:0000256" key="1">
    <source>
        <dbReference type="ARBA" id="ARBA00005964"/>
    </source>
</evidence>
<dbReference type="Gene3D" id="3.40.50.1820">
    <property type="entry name" value="alpha/beta hydrolase"/>
    <property type="match status" value="1"/>
</dbReference>
<dbReference type="EMBL" id="AZHB01000008">
    <property type="protein sequence ID" value="OAA66286.1"/>
    <property type="molecule type" value="Genomic_DNA"/>
</dbReference>
<accession>A0A167YG81</accession>
<dbReference type="ESTHER" id="9hypo-a0a167yg81">
    <property type="family name" value="Fungal_carboxylesterase_lipase"/>
</dbReference>
<dbReference type="PANTHER" id="PTHR11559">
    <property type="entry name" value="CARBOXYLESTERASE"/>
    <property type="match status" value="1"/>
</dbReference>
<dbReference type="PROSITE" id="PS00122">
    <property type="entry name" value="CARBOXYLESTERASE_B_1"/>
    <property type="match status" value="1"/>
</dbReference>
<dbReference type="RefSeq" id="XP_018705310.1">
    <property type="nucleotide sequence ID" value="XM_018847730.1"/>
</dbReference>
<dbReference type="GO" id="GO:0016787">
    <property type="term" value="F:hydrolase activity"/>
    <property type="evidence" value="ECO:0007669"/>
    <property type="project" value="UniProtKB-KW"/>
</dbReference>
<keyword evidence="2 3" id="KW-0378">Hydrolase</keyword>
<proteinExistence type="inferred from homology"/>
<dbReference type="OrthoDB" id="408631at2759"/>
<evidence type="ECO:0000313" key="5">
    <source>
        <dbReference type="EMBL" id="OAA66286.1"/>
    </source>
</evidence>
<evidence type="ECO:0000259" key="4">
    <source>
        <dbReference type="Pfam" id="PF00135"/>
    </source>
</evidence>
<dbReference type="InterPro" id="IPR002018">
    <property type="entry name" value="CarbesteraseB"/>
</dbReference>
<dbReference type="EC" id="3.1.1.-" evidence="3"/>
<dbReference type="InterPro" id="IPR050309">
    <property type="entry name" value="Type-B_Carboxylest/Lipase"/>
</dbReference>
<sequence>MAESSSVVIQLRDGAISARRQGAIIRARGIPYARAARFQPPQPAPPWSGVLDCTQPASICPQLPSRLEALNGPIAAGRAMSEDCPHLSVCAPATPPADHPLPVIVFLHGGGYTSGGADLDVYSGADLAACGVVFVGVTYRLGILGYQPIEGVAPANLGLLDQMAALRWVRDNVASFGGDPRRVTLAGSSAGADSVYCLLAADGAEGLFRRAILQSTPLGVRHMDRAAMDAALERVARSAPDPASMPLEELLEVQKQLAITSRDFAALGMPFAPTPGHAPLAITPAEFDARVQRSLARIPLLVGYCRDEGVAFEGIFGALSPDARPTIPTTTSVADFIGRTWFKDDADRLWERARAAAAAAAGGAEPWFYELVLAPGESGLGAPHTLEMPLLLGGWDAWKDAPMLEGGDAERLVRTVGAEFRRLWVAFARGEEVGETRFTIDEHFKFGTS</sequence>
<comment type="caution">
    <text evidence="5">The sequence shown here is derived from an EMBL/GenBank/DDBJ whole genome shotgun (WGS) entry which is preliminary data.</text>
</comment>
<evidence type="ECO:0000313" key="6">
    <source>
        <dbReference type="Proteomes" id="UP000076744"/>
    </source>
</evidence>
<evidence type="ECO:0000256" key="3">
    <source>
        <dbReference type="RuleBase" id="RU361235"/>
    </source>
</evidence>
<organism evidence="5 6">
    <name type="scientific">Cordyceps fumosorosea (strain ARSEF 2679)</name>
    <name type="common">Isaria fumosorosea</name>
    <dbReference type="NCBI Taxonomy" id="1081104"/>
    <lineage>
        <taxon>Eukaryota</taxon>
        <taxon>Fungi</taxon>
        <taxon>Dikarya</taxon>
        <taxon>Ascomycota</taxon>
        <taxon>Pezizomycotina</taxon>
        <taxon>Sordariomycetes</taxon>
        <taxon>Hypocreomycetidae</taxon>
        <taxon>Hypocreales</taxon>
        <taxon>Cordycipitaceae</taxon>
        <taxon>Cordyceps</taxon>
    </lineage>
</organism>
<evidence type="ECO:0000256" key="2">
    <source>
        <dbReference type="ARBA" id="ARBA00022801"/>
    </source>
</evidence>